<gene>
    <name evidence="2" type="ORF">pdam_00023109</name>
</gene>
<feature type="domain" description="Pentraxin (PTX)" evidence="1">
    <location>
        <begin position="8"/>
        <end position="177"/>
    </location>
</feature>
<dbReference type="Gene3D" id="2.60.120.200">
    <property type="match status" value="1"/>
</dbReference>
<dbReference type="InterPro" id="IPR001759">
    <property type="entry name" value="PTX_dom"/>
</dbReference>
<sequence>MNSNNNWVSHFTVCAWIHTPDLQQSQEMTVISILIEKNGGNQNVVRLGIAGKGNIFFSFGSGRTSLSNVFATSSPKDEMVFLCVRIQPEQSPKMEAIVNADFDSKKTSELVKYESVQWTQVIIGQNQDSDGTITNDTPFYGRISNLNIWFNLADAHITYWYKGWKYDKPHILKWPQLGSSKRFGDVHFVKVTSAERSKFNGLDTLPYYPTALSRVRITRESSTNILRYCTVGYFIQKKTC</sequence>
<dbReference type="InterPro" id="IPR013320">
    <property type="entry name" value="ConA-like_dom_sf"/>
</dbReference>
<protein>
    <recommendedName>
        <fullName evidence="1">Pentraxin (PTX) domain-containing protein</fullName>
    </recommendedName>
</protein>
<accession>A0A3M6TW69</accession>
<evidence type="ECO:0000259" key="1">
    <source>
        <dbReference type="Pfam" id="PF00354"/>
    </source>
</evidence>
<proteinExistence type="predicted"/>
<organism evidence="2 3">
    <name type="scientific">Pocillopora damicornis</name>
    <name type="common">Cauliflower coral</name>
    <name type="synonym">Millepora damicornis</name>
    <dbReference type="NCBI Taxonomy" id="46731"/>
    <lineage>
        <taxon>Eukaryota</taxon>
        <taxon>Metazoa</taxon>
        <taxon>Cnidaria</taxon>
        <taxon>Anthozoa</taxon>
        <taxon>Hexacorallia</taxon>
        <taxon>Scleractinia</taxon>
        <taxon>Astrocoeniina</taxon>
        <taxon>Pocilloporidae</taxon>
        <taxon>Pocillopora</taxon>
    </lineage>
</organism>
<dbReference type="SUPFAM" id="SSF49899">
    <property type="entry name" value="Concanavalin A-like lectins/glucanases"/>
    <property type="match status" value="1"/>
</dbReference>
<dbReference type="Proteomes" id="UP000275408">
    <property type="component" value="Unassembled WGS sequence"/>
</dbReference>
<dbReference type="Pfam" id="PF00354">
    <property type="entry name" value="Pentaxin"/>
    <property type="match status" value="1"/>
</dbReference>
<comment type="caution">
    <text evidence="2">The sequence shown here is derived from an EMBL/GenBank/DDBJ whole genome shotgun (WGS) entry which is preliminary data.</text>
</comment>
<keyword evidence="3" id="KW-1185">Reference proteome</keyword>
<evidence type="ECO:0000313" key="3">
    <source>
        <dbReference type="Proteomes" id="UP000275408"/>
    </source>
</evidence>
<evidence type="ECO:0000313" key="2">
    <source>
        <dbReference type="EMBL" id="RMX45640.1"/>
    </source>
</evidence>
<name>A0A3M6TW69_POCDA</name>
<dbReference type="AlphaFoldDB" id="A0A3M6TW69"/>
<reference evidence="2 3" key="1">
    <citation type="journal article" date="2018" name="Sci. Rep.">
        <title>Comparative analysis of the Pocillopora damicornis genome highlights role of immune system in coral evolution.</title>
        <authorList>
            <person name="Cunning R."/>
            <person name="Bay R.A."/>
            <person name="Gillette P."/>
            <person name="Baker A.C."/>
            <person name="Traylor-Knowles N."/>
        </authorList>
    </citation>
    <scope>NUCLEOTIDE SEQUENCE [LARGE SCALE GENOMIC DNA]</scope>
    <source>
        <strain evidence="2">RSMAS</strain>
        <tissue evidence="2">Whole animal</tissue>
    </source>
</reference>
<dbReference type="EMBL" id="RCHS01002807">
    <property type="protein sequence ID" value="RMX45640.1"/>
    <property type="molecule type" value="Genomic_DNA"/>
</dbReference>
<dbReference type="OrthoDB" id="5952353at2759"/>